<keyword evidence="3" id="KW-1185">Reference proteome</keyword>
<evidence type="ECO:0000313" key="3">
    <source>
        <dbReference type="Proteomes" id="UP000187203"/>
    </source>
</evidence>
<dbReference type="EMBL" id="AWUE01004025">
    <property type="protein sequence ID" value="OMP13524.1"/>
    <property type="molecule type" value="Genomic_DNA"/>
</dbReference>
<feature type="region of interest" description="Disordered" evidence="1">
    <location>
        <begin position="26"/>
        <end position="55"/>
    </location>
</feature>
<comment type="caution">
    <text evidence="2">The sequence shown here is derived from an EMBL/GenBank/DDBJ whole genome shotgun (WGS) entry which is preliminary data.</text>
</comment>
<reference evidence="3" key="1">
    <citation type="submission" date="2013-09" db="EMBL/GenBank/DDBJ databases">
        <title>Corchorus olitorius genome sequencing.</title>
        <authorList>
            <person name="Alam M."/>
            <person name="Haque M.S."/>
            <person name="Islam M.S."/>
            <person name="Emdad E.M."/>
            <person name="Islam M.M."/>
            <person name="Ahmed B."/>
            <person name="Halim A."/>
            <person name="Hossen Q.M.M."/>
            <person name="Hossain M.Z."/>
            <person name="Ahmed R."/>
            <person name="Khan M.M."/>
            <person name="Islam R."/>
            <person name="Rashid M.M."/>
            <person name="Khan S.A."/>
            <person name="Rahman M.S."/>
            <person name="Alam M."/>
            <person name="Yahiya A.S."/>
            <person name="Khan M.S."/>
            <person name="Azam M.S."/>
            <person name="Haque T."/>
            <person name="Lashkar M.Z.H."/>
            <person name="Akhand A.I."/>
            <person name="Morshed G."/>
            <person name="Roy S."/>
            <person name="Uddin K.S."/>
            <person name="Rabeya T."/>
            <person name="Hossain A.S."/>
            <person name="Chowdhury A."/>
            <person name="Snigdha A.R."/>
            <person name="Mortoza M.S."/>
            <person name="Matin S.A."/>
            <person name="Hoque S.M.E."/>
            <person name="Islam M.K."/>
            <person name="Roy D.K."/>
            <person name="Haider R."/>
            <person name="Moosa M.M."/>
            <person name="Elias S.M."/>
            <person name="Hasan A.M."/>
            <person name="Jahan S."/>
            <person name="Shafiuddin M."/>
            <person name="Mahmood N."/>
            <person name="Shommy N.S."/>
        </authorList>
    </citation>
    <scope>NUCLEOTIDE SEQUENCE [LARGE SCALE GENOMIC DNA]</scope>
    <source>
        <strain evidence="3">cv. O-4</strain>
    </source>
</reference>
<evidence type="ECO:0000313" key="2">
    <source>
        <dbReference type="EMBL" id="OMP13524.1"/>
    </source>
</evidence>
<sequence>MPVERREHQDEVVARGLEADVVAGEATVDDRIRGSQDPWAQSRPTGSEAIPHHAKIEQVNPASRGDRRLHQEPPQPLFQGAQLLRIAHRRCRRRFAGTAGVACGGRRSTGRTGLVEPPAQQTPHGGDRPHHDTATPPAAPGASEGARRGTTGSTAAEINDKIDVAAFDRLRQRMIGAHLPGDRQQVHRFAASATGNGDDLDRRGQPPHAHDGLETIGERHHQIADHQIRPVRPEQPHGLLAILGLGNLHPGFFEEATQRQTQSGIIVNHKHGWHFPPPVHMEPSRHRIRRTCNQAPMSIANFLKFPQIIRKNLYIFVFPK</sequence>
<organism evidence="2 3">
    <name type="scientific">Corchorus olitorius</name>
    <dbReference type="NCBI Taxonomy" id="93759"/>
    <lineage>
        <taxon>Eukaryota</taxon>
        <taxon>Viridiplantae</taxon>
        <taxon>Streptophyta</taxon>
        <taxon>Embryophyta</taxon>
        <taxon>Tracheophyta</taxon>
        <taxon>Spermatophyta</taxon>
        <taxon>Magnoliopsida</taxon>
        <taxon>eudicotyledons</taxon>
        <taxon>Gunneridae</taxon>
        <taxon>Pentapetalae</taxon>
        <taxon>rosids</taxon>
        <taxon>malvids</taxon>
        <taxon>Malvales</taxon>
        <taxon>Malvaceae</taxon>
        <taxon>Grewioideae</taxon>
        <taxon>Apeibeae</taxon>
        <taxon>Corchorus</taxon>
    </lineage>
</organism>
<name>A0A1R3L2D9_9ROSI</name>
<gene>
    <name evidence="2" type="ORF">COLO4_01495</name>
</gene>
<dbReference type="Proteomes" id="UP000187203">
    <property type="component" value="Unassembled WGS sequence"/>
</dbReference>
<feature type="region of interest" description="Disordered" evidence="1">
    <location>
        <begin position="101"/>
        <end position="157"/>
    </location>
</feature>
<proteinExistence type="predicted"/>
<dbReference type="AlphaFoldDB" id="A0A1R3L2D9"/>
<evidence type="ECO:0000256" key="1">
    <source>
        <dbReference type="SAM" id="MobiDB-lite"/>
    </source>
</evidence>
<accession>A0A1R3L2D9</accession>
<protein>
    <submittedName>
        <fullName evidence="2">Uncharacterized protein</fullName>
    </submittedName>
</protein>